<dbReference type="PANTHER" id="PTHR37422">
    <property type="entry name" value="TEICHURONIC ACID BIOSYNTHESIS PROTEIN TUAE"/>
    <property type="match status" value="1"/>
</dbReference>
<dbReference type="RefSeq" id="WP_133513885.1">
    <property type="nucleotide sequence ID" value="NZ_SNWX01000002.1"/>
</dbReference>
<dbReference type="OrthoDB" id="9806320at2"/>
<feature type="transmembrane region" description="Helical" evidence="5">
    <location>
        <begin position="90"/>
        <end position="108"/>
    </location>
</feature>
<evidence type="ECO:0000259" key="6">
    <source>
        <dbReference type="Pfam" id="PF04932"/>
    </source>
</evidence>
<dbReference type="Proteomes" id="UP000295064">
    <property type="component" value="Unassembled WGS sequence"/>
</dbReference>
<accession>A0A4V3CFR4</accession>
<evidence type="ECO:0000256" key="3">
    <source>
        <dbReference type="ARBA" id="ARBA00022989"/>
    </source>
</evidence>
<feature type="transmembrane region" description="Helical" evidence="5">
    <location>
        <begin position="338"/>
        <end position="357"/>
    </location>
</feature>
<gene>
    <name evidence="7" type="ORF">DFR79_102179</name>
</gene>
<keyword evidence="4 5" id="KW-0472">Membrane</keyword>
<feature type="transmembrane region" description="Helical" evidence="5">
    <location>
        <begin position="220"/>
        <end position="239"/>
    </location>
</feature>
<protein>
    <submittedName>
        <fullName evidence="7">O-antigen ligase</fullName>
    </submittedName>
</protein>
<dbReference type="GO" id="GO:0016874">
    <property type="term" value="F:ligase activity"/>
    <property type="evidence" value="ECO:0007669"/>
    <property type="project" value="UniProtKB-KW"/>
</dbReference>
<feature type="transmembrane region" description="Helical" evidence="5">
    <location>
        <begin position="260"/>
        <end position="282"/>
    </location>
</feature>
<dbReference type="PANTHER" id="PTHR37422:SF17">
    <property type="entry name" value="O-ANTIGEN LIGASE"/>
    <property type="match status" value="1"/>
</dbReference>
<evidence type="ECO:0000256" key="4">
    <source>
        <dbReference type="ARBA" id="ARBA00023136"/>
    </source>
</evidence>
<keyword evidence="3 5" id="KW-1133">Transmembrane helix</keyword>
<feature type="domain" description="O-antigen ligase-related" evidence="6">
    <location>
        <begin position="185"/>
        <end position="319"/>
    </location>
</feature>
<feature type="transmembrane region" description="Helical" evidence="5">
    <location>
        <begin position="363"/>
        <end position="381"/>
    </location>
</feature>
<evidence type="ECO:0000256" key="1">
    <source>
        <dbReference type="ARBA" id="ARBA00004141"/>
    </source>
</evidence>
<keyword evidence="7" id="KW-0436">Ligase</keyword>
<dbReference type="InterPro" id="IPR051533">
    <property type="entry name" value="WaaL-like"/>
</dbReference>
<dbReference type="Pfam" id="PF04932">
    <property type="entry name" value="Wzy_C"/>
    <property type="match status" value="1"/>
</dbReference>
<sequence length="389" mass="44576">MSINKDKVIDKLDLLLKGLLYLLIFTLPISIGGFNTVIALLFLLSLIRILIKKDFNLLKNNLDKGIIIFSFVILISLIPAYDKYRVLDSFISPYLKYVILYFLINNILKTKKDIINSLIIYIISNLISAGYVTYLYFFVGMNRPSAFTHNPNRLGGMMVMFIIFSYTGLLFAKNLKIKGLSFFSGLLGFFALFSTQSRGALLSLIVGLFVVSILKNKKAIMYFILVIILVVFALPNNFLSRLKDLANFESNNVKQRWLMYTYGLKIFADNFLLGIGFNNIAVVYDFYDLPQLIDRYRNFHNIYINIAVELGIAGLLAFFNLIYYNLKYIAIRLKKKKDLYTVSFSGIFAATAFHNMVDLTLHGSEIGLTFVFFISIFIFLFNNDIVIDL</sequence>
<comment type="subcellular location">
    <subcellularLocation>
        <location evidence="1">Membrane</location>
        <topology evidence="1">Multi-pass membrane protein</topology>
    </subcellularLocation>
</comment>
<evidence type="ECO:0000256" key="2">
    <source>
        <dbReference type="ARBA" id="ARBA00022692"/>
    </source>
</evidence>
<evidence type="ECO:0000313" key="8">
    <source>
        <dbReference type="Proteomes" id="UP000295064"/>
    </source>
</evidence>
<dbReference type="AlphaFoldDB" id="A0A4V3CFR4"/>
<reference evidence="7 8" key="1">
    <citation type="submission" date="2019-03" db="EMBL/GenBank/DDBJ databases">
        <title>Subsurface microbial communities from deep shales in Ohio and West Virginia, USA.</title>
        <authorList>
            <person name="Wrighton K."/>
        </authorList>
    </citation>
    <scope>NUCLEOTIDE SEQUENCE [LARGE SCALE GENOMIC DNA]</scope>
    <source>
        <strain evidence="7 8">MA284_T2</strain>
    </source>
</reference>
<feature type="transmembrane region" description="Helical" evidence="5">
    <location>
        <begin position="65"/>
        <end position="84"/>
    </location>
</feature>
<feature type="transmembrane region" description="Helical" evidence="5">
    <location>
        <begin position="120"/>
        <end position="139"/>
    </location>
</feature>
<comment type="caution">
    <text evidence="7">The sequence shown here is derived from an EMBL/GenBank/DDBJ whole genome shotgun (WGS) entry which is preliminary data.</text>
</comment>
<dbReference type="GO" id="GO:0016020">
    <property type="term" value="C:membrane"/>
    <property type="evidence" value="ECO:0007669"/>
    <property type="project" value="UniProtKB-SubCell"/>
</dbReference>
<feature type="transmembrane region" description="Helical" evidence="5">
    <location>
        <begin position="302"/>
        <end position="326"/>
    </location>
</feature>
<feature type="transmembrane region" description="Helical" evidence="5">
    <location>
        <begin position="20"/>
        <end position="44"/>
    </location>
</feature>
<name>A0A4V3CFR4_9FIRM</name>
<evidence type="ECO:0000313" key="7">
    <source>
        <dbReference type="EMBL" id="TDO94802.1"/>
    </source>
</evidence>
<dbReference type="EMBL" id="SNWX01000002">
    <property type="protein sequence ID" value="TDO94802.1"/>
    <property type="molecule type" value="Genomic_DNA"/>
</dbReference>
<evidence type="ECO:0000256" key="5">
    <source>
        <dbReference type="SAM" id="Phobius"/>
    </source>
</evidence>
<organism evidence="7 8">
    <name type="scientific">Halanaerobium saccharolyticum</name>
    <dbReference type="NCBI Taxonomy" id="43595"/>
    <lineage>
        <taxon>Bacteria</taxon>
        <taxon>Bacillati</taxon>
        <taxon>Bacillota</taxon>
        <taxon>Clostridia</taxon>
        <taxon>Halanaerobiales</taxon>
        <taxon>Halanaerobiaceae</taxon>
        <taxon>Halanaerobium</taxon>
    </lineage>
</organism>
<feature type="transmembrane region" description="Helical" evidence="5">
    <location>
        <begin position="184"/>
        <end position="214"/>
    </location>
</feature>
<keyword evidence="2 5" id="KW-0812">Transmembrane</keyword>
<dbReference type="InterPro" id="IPR007016">
    <property type="entry name" value="O-antigen_ligase-rel_domated"/>
</dbReference>
<feature type="transmembrane region" description="Helical" evidence="5">
    <location>
        <begin position="154"/>
        <end position="172"/>
    </location>
</feature>
<proteinExistence type="predicted"/>